<dbReference type="AlphaFoldDB" id="A0AAD8N1T8"/>
<keyword evidence="5" id="KW-0805">Transcription regulation</keyword>
<dbReference type="FunFam" id="4.10.1100.10:FF:000001">
    <property type="entry name" value="Squamosa promoter-binding-like protein 14"/>
    <property type="match status" value="1"/>
</dbReference>
<keyword evidence="6" id="KW-0238">DNA-binding</keyword>
<feature type="compositionally biased region" description="Polar residues" evidence="11">
    <location>
        <begin position="366"/>
        <end position="378"/>
    </location>
</feature>
<evidence type="ECO:0000256" key="11">
    <source>
        <dbReference type="SAM" id="MobiDB-lite"/>
    </source>
</evidence>
<organism evidence="13 14">
    <name type="scientific">Heracleum sosnowskyi</name>
    <dbReference type="NCBI Taxonomy" id="360622"/>
    <lineage>
        <taxon>Eukaryota</taxon>
        <taxon>Viridiplantae</taxon>
        <taxon>Streptophyta</taxon>
        <taxon>Embryophyta</taxon>
        <taxon>Tracheophyta</taxon>
        <taxon>Spermatophyta</taxon>
        <taxon>Magnoliopsida</taxon>
        <taxon>eudicotyledons</taxon>
        <taxon>Gunneridae</taxon>
        <taxon>Pentapetalae</taxon>
        <taxon>asterids</taxon>
        <taxon>campanulids</taxon>
        <taxon>Apiales</taxon>
        <taxon>Apiaceae</taxon>
        <taxon>Apioideae</taxon>
        <taxon>apioid superclade</taxon>
        <taxon>Tordylieae</taxon>
        <taxon>Tordyliinae</taxon>
        <taxon>Heracleum</taxon>
    </lineage>
</organism>
<dbReference type="Proteomes" id="UP001237642">
    <property type="component" value="Unassembled WGS sequence"/>
</dbReference>
<feature type="region of interest" description="Disordered" evidence="11">
    <location>
        <begin position="95"/>
        <end position="114"/>
    </location>
</feature>
<comment type="function">
    <text evidence="9">Probable transcriptional factor. Binds to the promoter of the SQUAMOSA gene.</text>
</comment>
<evidence type="ECO:0000256" key="6">
    <source>
        <dbReference type="ARBA" id="ARBA00023125"/>
    </source>
</evidence>
<evidence type="ECO:0000256" key="5">
    <source>
        <dbReference type="ARBA" id="ARBA00023015"/>
    </source>
</evidence>
<dbReference type="GO" id="GO:0008270">
    <property type="term" value="F:zinc ion binding"/>
    <property type="evidence" value="ECO:0007669"/>
    <property type="project" value="UniProtKB-KW"/>
</dbReference>
<feature type="compositionally biased region" description="Polar residues" evidence="11">
    <location>
        <begin position="101"/>
        <end position="110"/>
    </location>
</feature>
<dbReference type="SUPFAM" id="SSF103612">
    <property type="entry name" value="SBT domain"/>
    <property type="match status" value="1"/>
</dbReference>
<keyword evidence="4" id="KW-0862">Zinc</keyword>
<comment type="caution">
    <text evidence="13">The sequence shown here is derived from an EMBL/GenBank/DDBJ whole genome shotgun (WGS) entry which is preliminary data.</text>
</comment>
<keyword evidence="8" id="KW-0539">Nucleus</keyword>
<dbReference type="GO" id="GO:0005634">
    <property type="term" value="C:nucleus"/>
    <property type="evidence" value="ECO:0007669"/>
    <property type="project" value="UniProtKB-SubCell"/>
</dbReference>
<evidence type="ECO:0000259" key="12">
    <source>
        <dbReference type="PROSITE" id="PS51141"/>
    </source>
</evidence>
<gene>
    <name evidence="13" type="ORF">POM88_012525</name>
</gene>
<keyword evidence="7" id="KW-0804">Transcription</keyword>
<dbReference type="InterPro" id="IPR036893">
    <property type="entry name" value="SBP_sf"/>
</dbReference>
<evidence type="ECO:0000313" key="14">
    <source>
        <dbReference type="Proteomes" id="UP001237642"/>
    </source>
</evidence>
<evidence type="ECO:0000256" key="2">
    <source>
        <dbReference type="ARBA" id="ARBA00022723"/>
    </source>
</evidence>
<feature type="region of interest" description="Disordered" evidence="11">
    <location>
        <begin position="236"/>
        <end position="267"/>
    </location>
</feature>
<reference evidence="13" key="1">
    <citation type="submission" date="2023-02" db="EMBL/GenBank/DDBJ databases">
        <title>Genome of toxic invasive species Heracleum sosnowskyi carries increased number of genes despite the absence of recent whole-genome duplications.</title>
        <authorList>
            <person name="Schelkunov M."/>
            <person name="Shtratnikova V."/>
            <person name="Makarenko M."/>
            <person name="Klepikova A."/>
            <person name="Omelchenko D."/>
            <person name="Novikova G."/>
            <person name="Obukhova E."/>
            <person name="Bogdanov V."/>
            <person name="Penin A."/>
            <person name="Logacheva M."/>
        </authorList>
    </citation>
    <scope>NUCLEOTIDE SEQUENCE</scope>
    <source>
        <strain evidence="13">Hsosn_3</strain>
        <tissue evidence="13">Leaf</tissue>
    </source>
</reference>
<dbReference type="Pfam" id="PF26102">
    <property type="entry name" value="Ig_SPL7"/>
    <property type="match status" value="1"/>
</dbReference>
<name>A0AAD8N1T8_9APIA</name>
<accession>A0AAD8N1T8</accession>
<feature type="region of interest" description="Disordered" evidence="11">
    <location>
        <begin position="366"/>
        <end position="475"/>
    </location>
</feature>
<evidence type="ECO:0000256" key="7">
    <source>
        <dbReference type="ARBA" id="ARBA00023163"/>
    </source>
</evidence>
<dbReference type="InterPro" id="IPR044817">
    <property type="entry name" value="SBP-like"/>
</dbReference>
<feature type="compositionally biased region" description="Polar residues" evidence="11">
    <location>
        <begin position="448"/>
        <end position="457"/>
    </location>
</feature>
<evidence type="ECO:0000256" key="1">
    <source>
        <dbReference type="ARBA" id="ARBA00004123"/>
    </source>
</evidence>
<dbReference type="Pfam" id="PF03110">
    <property type="entry name" value="SBP"/>
    <property type="match status" value="1"/>
</dbReference>
<feature type="compositionally biased region" description="Polar residues" evidence="11">
    <location>
        <begin position="406"/>
        <end position="441"/>
    </location>
</feature>
<dbReference type="Gene3D" id="4.10.1100.10">
    <property type="entry name" value="Transcription factor, SBP-box domain"/>
    <property type="match status" value="1"/>
</dbReference>
<proteinExistence type="predicted"/>
<dbReference type="PROSITE" id="PS51141">
    <property type="entry name" value="ZF_SBP"/>
    <property type="match status" value="1"/>
</dbReference>
<evidence type="ECO:0000256" key="4">
    <source>
        <dbReference type="ARBA" id="ARBA00022833"/>
    </source>
</evidence>
<dbReference type="PANTHER" id="PTHR31251">
    <property type="entry name" value="SQUAMOSA PROMOTER-BINDING-LIKE PROTEIN 4"/>
    <property type="match status" value="1"/>
</dbReference>
<keyword evidence="14" id="KW-1185">Reference proteome</keyword>
<protein>
    <submittedName>
        <fullName evidence="13">Squamosa promoter-binding-like protein 14</fullName>
    </submittedName>
</protein>
<sequence>MEEVGTHVAASHYIHKSLSTHFLDSQHHPMAAAKKRSMPFQHPGFHLPQSQSLQQQQQQQAMFGSGFQESRGQWNPNGWDWDSAKFVAKPVESGVIRGGPSTMSVQSGTQRGRDDERVAVNSVGLRGNHVVEDDENLLLKLGGSRVNSVEENVIRPNKRVRSGSPAAGNYPKCQVDDCKEDLSTAKDYHRRHKVCEVHSKATKAIVGKQMQRFCQQCSRFHPLSEFDEGKRSCRRRLAGHNRRRRKTQPDDVTSKLLPPSNRENASNGDVDLVNLLAILARAQGNTEDGSSNGSSIPNKDQLIQILQKINSLPLPADIASKLPLSGVNSNIVPYRSENENKLNGNSSPSSTLDLLAVLSGTQAGSSLDATAVPSQRSSHGSDSEKTRSPCINLQTRPHNEFASVGERSSTSYQSPTEYSDGQVQDIGTNLPLQLFSSSPESDSPPKLASSTKYFSSGSSNPMEERSPSSSPPFVQKLFPTVSSREAVNPKSITNRLGVNGSAKSGRNKGCSTSLDLFGGTNKCIENSSVQSFPYQAGYTSSSGSDHSPSSLNSDAQNRSGRIFFKLIDRDPSQLPGTLRTQIFNWLGQSPSEMESYIRPGCVVLSIYISMPSSAWEQLEDNLLHNITTLVHDSEDPFWRKGRFLVNTGRQLASYQDGKAHLRKAMRAWSFPEVVSVSPLAVVGGQETTILLKGRNLSDEYTKVFCTHAVGYKLEETTGSASDDTTYDKITLRSFTIAGGAPGVLGRCFIEVENGFRGTSFPIIIANSTICKELSLLESAFDEDAALRDAISEESFLDSGRPMSREDVLHFLNELGWVLQRKKNMSMFEVPEYKLHRFKFLFIFSVEHDFCALVKTLLDVLLEICLGRDELSRESLEMLLEIHLLNRAVKRRSRKMVDLLINYFVPTDSVKTYIFLPNLVGPGGITPLHLAACMSDSKFLVDTLTSDPLEIGLRGWDSLLDANGLSPCAYAQMRNNHSYNELVARKLVDKKNGQVSVPVGDEIQEQSQIAGRSHQASFQIRQGQKSCSKCAVGAARYNRKTSASQGLLHRPYIHSMLAIAAVCVCVCLFLRGAPDIGLVAPFKWENLGYGAV</sequence>
<reference evidence="13" key="2">
    <citation type="submission" date="2023-05" db="EMBL/GenBank/DDBJ databases">
        <authorList>
            <person name="Schelkunov M.I."/>
        </authorList>
    </citation>
    <scope>NUCLEOTIDE SEQUENCE</scope>
    <source>
        <strain evidence="13">Hsosn_3</strain>
        <tissue evidence="13">Leaf</tissue>
    </source>
</reference>
<evidence type="ECO:0000256" key="10">
    <source>
        <dbReference type="PROSITE-ProRule" id="PRU00470"/>
    </source>
</evidence>
<keyword evidence="3 10" id="KW-0863">Zinc-finger</keyword>
<feature type="domain" description="SBP-type" evidence="12">
    <location>
        <begin position="170"/>
        <end position="247"/>
    </location>
</feature>
<dbReference type="GO" id="GO:0003677">
    <property type="term" value="F:DNA binding"/>
    <property type="evidence" value="ECO:0007669"/>
    <property type="project" value="UniProtKB-KW"/>
</dbReference>
<evidence type="ECO:0000256" key="8">
    <source>
        <dbReference type="ARBA" id="ARBA00023242"/>
    </source>
</evidence>
<feature type="compositionally biased region" description="Basic residues" evidence="11">
    <location>
        <begin position="236"/>
        <end position="246"/>
    </location>
</feature>
<comment type="subcellular location">
    <subcellularLocation>
        <location evidence="1">Nucleus</location>
    </subcellularLocation>
</comment>
<keyword evidence="2" id="KW-0479">Metal-binding</keyword>
<evidence type="ECO:0000256" key="9">
    <source>
        <dbReference type="ARBA" id="ARBA00056472"/>
    </source>
</evidence>
<dbReference type="PANTHER" id="PTHR31251:SF110">
    <property type="entry name" value="SQUAMOSA PROMOTER-BINDING-LIKE PROTEIN 14"/>
    <property type="match status" value="1"/>
</dbReference>
<dbReference type="EMBL" id="JAUIZM010000003">
    <property type="protein sequence ID" value="KAK1393469.1"/>
    <property type="molecule type" value="Genomic_DNA"/>
</dbReference>
<dbReference type="InterPro" id="IPR004333">
    <property type="entry name" value="SBP_dom"/>
</dbReference>
<evidence type="ECO:0000313" key="13">
    <source>
        <dbReference type="EMBL" id="KAK1393469.1"/>
    </source>
</evidence>
<evidence type="ECO:0000256" key="3">
    <source>
        <dbReference type="ARBA" id="ARBA00022771"/>
    </source>
</evidence>